<gene>
    <name evidence="2" type="ORF">JQX11_20685</name>
</gene>
<keyword evidence="1" id="KW-0812">Transmembrane</keyword>
<proteinExistence type="predicted"/>
<sequence length="928" mass="106657">MDNRRAAAERWEDPRPESWWARYPHRITNRGHEPSSPLPIPRPNGWRRLGIASTLLLLSALWHLGRDTETLASRDGWTFFEPLRLVLIGVARAFGSPHTDLWRRLWVLILFVVAFATWCRFYREWLAYRPGAVDVREFDNAADPKDTGRAAYLKSRFCRQLASTSIYPPYAGPAAVPPQNFLVVLGESPETLTNPLAVLPKVMARLWPQSGYLIRATLQERKQEPGCGLSVTVTSFAGGTGSATTTEWGATWEDATCKAAYWAMAKILPMTRLARVAPWRPWRHRDLPTGLFEAYNEAKKRHDERRLDDALWWYREALRLDPFNSDIRMMVASVQEDLGLFLAALDTYHGALCLGELESRYAASLWTRRRDRWRHPFRYPVAMLSAISRRRELIRLRYQYAKTLAYSERTVEDWFATDAVGERRVLRDQIRDRLTAAFVDRYWPVLSPFRNAADRAEAYERTRTALEAVATARVLFNLAALQEFHRLYQDSALAWWVVPRGSTVNRRLLRLARDVWAPLRLGRALHDLTQDRLTAAGLTVDWFTGGQVGDLPNLRRWWSRRRYRRTETMVRGWPVQPERLRDAIGRAQRRRLGTGRLDYLDYYAAAAVYSYALYGYVPVPPPSPAAELAPAPPAGLEDDRRRRSLTGYAVIELQAAMASAGSRPAAQVSLQTTTQTGVASRLRSWIGSSDPDFGRLRGSDEFRFLQLDLYQPMRSVWRRPENVTRIRIAAYVKKLLHDGAGLLERNWHRRCAPPWRGDVHDMIEWLDLDNRTWRLLGKMAEDRAWYWLHRAQFCRLVTEAVDLVRVADLRFPPPVPTFDELVIEVPDGLESPLRRDGAVEKRVADLTAHVDEIVQQIGRVTAELSAASAELGLGALRRLDADGDQPDLTSLREVCSRRAAHWQRVVDLLSDDRLRVEFIDPEHIQLEP</sequence>
<name>A0ABS2IWM5_9ACTN</name>
<organism evidence="2 3">
    <name type="scientific">Micromonospora humida</name>
    <dbReference type="NCBI Taxonomy" id="2809018"/>
    <lineage>
        <taxon>Bacteria</taxon>
        <taxon>Bacillati</taxon>
        <taxon>Actinomycetota</taxon>
        <taxon>Actinomycetes</taxon>
        <taxon>Micromonosporales</taxon>
        <taxon>Micromonosporaceae</taxon>
        <taxon>Micromonospora</taxon>
    </lineage>
</organism>
<keyword evidence="3" id="KW-1185">Reference proteome</keyword>
<keyword evidence="1" id="KW-1133">Transmembrane helix</keyword>
<dbReference type="SUPFAM" id="SSF48452">
    <property type="entry name" value="TPR-like"/>
    <property type="match status" value="1"/>
</dbReference>
<dbReference type="Proteomes" id="UP001518872">
    <property type="component" value="Unassembled WGS sequence"/>
</dbReference>
<dbReference type="EMBL" id="JAFEUC010000010">
    <property type="protein sequence ID" value="MBM7078743.1"/>
    <property type="molecule type" value="Genomic_DNA"/>
</dbReference>
<protein>
    <recommendedName>
        <fullName evidence="4">Tetratricopeptide repeat protein</fullName>
    </recommendedName>
</protein>
<reference evidence="2 3" key="1">
    <citation type="submission" date="2021-02" db="EMBL/GenBank/DDBJ databases">
        <authorList>
            <person name="Ra J.-S."/>
        </authorList>
    </citation>
    <scope>NUCLEOTIDE SEQUENCE [LARGE SCALE GENOMIC DNA]</scope>
    <source>
        <strain evidence="2 3">MMS20-R1-14</strain>
    </source>
</reference>
<evidence type="ECO:0000256" key="1">
    <source>
        <dbReference type="SAM" id="Phobius"/>
    </source>
</evidence>
<evidence type="ECO:0000313" key="3">
    <source>
        <dbReference type="Proteomes" id="UP001518872"/>
    </source>
</evidence>
<dbReference type="Gene3D" id="1.25.40.10">
    <property type="entry name" value="Tetratricopeptide repeat domain"/>
    <property type="match status" value="1"/>
</dbReference>
<dbReference type="RefSeq" id="WP_204926612.1">
    <property type="nucleotide sequence ID" value="NZ_JAFEUC010000010.1"/>
</dbReference>
<evidence type="ECO:0000313" key="2">
    <source>
        <dbReference type="EMBL" id="MBM7078743.1"/>
    </source>
</evidence>
<keyword evidence="1" id="KW-0472">Membrane</keyword>
<feature type="transmembrane region" description="Helical" evidence="1">
    <location>
        <begin position="101"/>
        <end position="119"/>
    </location>
</feature>
<evidence type="ECO:0008006" key="4">
    <source>
        <dbReference type="Google" id="ProtNLM"/>
    </source>
</evidence>
<comment type="caution">
    <text evidence="2">The sequence shown here is derived from an EMBL/GenBank/DDBJ whole genome shotgun (WGS) entry which is preliminary data.</text>
</comment>
<dbReference type="InterPro" id="IPR011990">
    <property type="entry name" value="TPR-like_helical_dom_sf"/>
</dbReference>
<accession>A0ABS2IWM5</accession>